<evidence type="ECO:0000259" key="7">
    <source>
        <dbReference type="PROSITE" id="PS50850"/>
    </source>
</evidence>
<feature type="transmembrane region" description="Helical" evidence="6">
    <location>
        <begin position="283"/>
        <end position="310"/>
    </location>
</feature>
<evidence type="ECO:0000256" key="3">
    <source>
        <dbReference type="ARBA" id="ARBA00022692"/>
    </source>
</evidence>
<dbReference type="OrthoDB" id="419616at2759"/>
<evidence type="ECO:0000256" key="5">
    <source>
        <dbReference type="ARBA" id="ARBA00023136"/>
    </source>
</evidence>
<sequence length="510" mass="55271">MSPVHTFVNEVANEVAHAHDETRPLLHDREAHPLTHSAPPTPLPRTQLTTLCAIRLADPIAFTQIFPYVNQMMENFGVATNPSQVGFYSGLVESLFALAQLMSIYQWARLSGKFTHEIGRRPVVFAGTIGIGLTTILFGFSKTLLGVLCARFLAGLFSGNVAVMHSVLGELTDSTNQATAFPIYGLCWPLGIIIGPLIGGTFASPSTKFPRWFNTELFRTFPYLLPCLVSAILAFLSVIVGYYYLDEVYYSISYGATTHNDDILRDEHPHTARSLLRIPVIRSLCASGCALSFIGTAFDVVFVLFCYSPVRTGGLAYSSSQIGYALAVAGASSAAIQLFLMPPLLRTFNSARLYKFCMAIWPYAFLVLPVLNLLARANLEDAGVGTGEVVNTRVNAFLWIGIGCALAMSRVACLAYSLNMILVKEYAPSSSSLGTANGLAQFAQCLARAISPAFVSSLFAYSVDNCILGGHLWVILMVALSFLTWTLSASVPEAPDASTINKPTPTFHDI</sequence>
<proteinExistence type="predicted"/>
<feature type="transmembrane region" description="Helical" evidence="6">
    <location>
        <begin position="123"/>
        <end position="140"/>
    </location>
</feature>
<dbReference type="InterPro" id="IPR011701">
    <property type="entry name" value="MFS"/>
</dbReference>
<reference evidence="8 9" key="1">
    <citation type="submission" date="2018-06" db="EMBL/GenBank/DDBJ databases">
        <title>A transcriptomic atlas of mushroom development highlights an independent origin of complex multicellularity.</title>
        <authorList>
            <consortium name="DOE Joint Genome Institute"/>
            <person name="Krizsan K."/>
            <person name="Almasi E."/>
            <person name="Merenyi Z."/>
            <person name="Sahu N."/>
            <person name="Viragh M."/>
            <person name="Koszo T."/>
            <person name="Mondo S."/>
            <person name="Kiss B."/>
            <person name="Balint B."/>
            <person name="Kues U."/>
            <person name="Barry K."/>
            <person name="Hegedus J.C."/>
            <person name="Henrissat B."/>
            <person name="Johnson J."/>
            <person name="Lipzen A."/>
            <person name="Ohm R."/>
            <person name="Nagy I."/>
            <person name="Pangilinan J."/>
            <person name="Yan J."/>
            <person name="Xiong Y."/>
            <person name="Grigoriev I.V."/>
            <person name="Hibbett D.S."/>
            <person name="Nagy L.G."/>
        </authorList>
    </citation>
    <scope>NUCLEOTIDE SEQUENCE [LARGE SCALE GENOMIC DNA]</scope>
    <source>
        <strain evidence="8 9">SZMC22713</strain>
    </source>
</reference>
<dbReference type="PRINTS" id="PR01035">
    <property type="entry name" value="TCRTETA"/>
</dbReference>
<feature type="transmembrane region" description="Helical" evidence="6">
    <location>
        <begin position="85"/>
        <end position="102"/>
    </location>
</feature>
<feature type="transmembrane region" description="Helical" evidence="6">
    <location>
        <begin position="152"/>
        <end position="171"/>
    </location>
</feature>
<feature type="transmembrane region" description="Helical" evidence="6">
    <location>
        <begin position="223"/>
        <end position="245"/>
    </location>
</feature>
<dbReference type="GO" id="GO:0016020">
    <property type="term" value="C:membrane"/>
    <property type="evidence" value="ECO:0007669"/>
    <property type="project" value="UniProtKB-SubCell"/>
</dbReference>
<protein>
    <submittedName>
        <fullName evidence="8">MFS general substrate transporter</fullName>
    </submittedName>
</protein>
<dbReference type="Pfam" id="PF07690">
    <property type="entry name" value="MFS_1"/>
    <property type="match status" value="1"/>
</dbReference>
<accession>A0A4Y7QJL8</accession>
<name>A0A4Y7QJL8_9AGAM</name>
<keyword evidence="3 6" id="KW-0812">Transmembrane</keyword>
<feature type="transmembrane region" description="Helical" evidence="6">
    <location>
        <begin position="396"/>
        <end position="418"/>
    </location>
</feature>
<dbReference type="PANTHER" id="PTHR23504">
    <property type="entry name" value="MAJOR FACILITATOR SUPERFAMILY DOMAIN-CONTAINING PROTEIN 10"/>
    <property type="match status" value="1"/>
</dbReference>
<feature type="domain" description="Major facilitator superfamily (MFS) profile" evidence="7">
    <location>
        <begin position="47"/>
        <end position="488"/>
    </location>
</feature>
<dbReference type="PANTHER" id="PTHR23504:SF15">
    <property type="entry name" value="MAJOR FACILITATOR SUPERFAMILY (MFS) PROFILE DOMAIN-CONTAINING PROTEIN"/>
    <property type="match status" value="1"/>
</dbReference>
<dbReference type="InterPro" id="IPR020846">
    <property type="entry name" value="MFS_dom"/>
</dbReference>
<dbReference type="InterPro" id="IPR036259">
    <property type="entry name" value="MFS_trans_sf"/>
</dbReference>
<feature type="transmembrane region" description="Helical" evidence="6">
    <location>
        <begin position="467"/>
        <end position="487"/>
    </location>
</feature>
<evidence type="ECO:0000256" key="2">
    <source>
        <dbReference type="ARBA" id="ARBA00022448"/>
    </source>
</evidence>
<comment type="subcellular location">
    <subcellularLocation>
        <location evidence="1">Membrane</location>
        <topology evidence="1">Multi-pass membrane protein</topology>
    </subcellularLocation>
</comment>
<evidence type="ECO:0000256" key="4">
    <source>
        <dbReference type="ARBA" id="ARBA00022989"/>
    </source>
</evidence>
<dbReference type="InterPro" id="IPR001958">
    <property type="entry name" value="Tet-R_TetA/multi-R_MdtG-like"/>
</dbReference>
<dbReference type="Proteomes" id="UP000294933">
    <property type="component" value="Unassembled WGS sequence"/>
</dbReference>
<feature type="transmembrane region" description="Helical" evidence="6">
    <location>
        <begin position="353"/>
        <end position="376"/>
    </location>
</feature>
<dbReference type="CDD" id="cd17330">
    <property type="entry name" value="MFS_SLC46_TetA_like"/>
    <property type="match status" value="1"/>
</dbReference>
<dbReference type="AlphaFoldDB" id="A0A4Y7QJL8"/>
<feature type="transmembrane region" description="Helical" evidence="6">
    <location>
        <begin position="183"/>
        <end position="203"/>
    </location>
</feature>
<feature type="transmembrane region" description="Helical" evidence="6">
    <location>
        <begin position="322"/>
        <end position="341"/>
    </location>
</feature>
<dbReference type="EMBL" id="ML170159">
    <property type="protein sequence ID" value="TDL27292.1"/>
    <property type="molecule type" value="Genomic_DNA"/>
</dbReference>
<dbReference type="Gene3D" id="1.20.1250.20">
    <property type="entry name" value="MFS general substrate transporter like domains"/>
    <property type="match status" value="1"/>
</dbReference>
<dbReference type="GO" id="GO:0022857">
    <property type="term" value="F:transmembrane transporter activity"/>
    <property type="evidence" value="ECO:0007669"/>
    <property type="project" value="InterPro"/>
</dbReference>
<organism evidence="8 9">
    <name type="scientific">Rickenella mellea</name>
    <dbReference type="NCBI Taxonomy" id="50990"/>
    <lineage>
        <taxon>Eukaryota</taxon>
        <taxon>Fungi</taxon>
        <taxon>Dikarya</taxon>
        <taxon>Basidiomycota</taxon>
        <taxon>Agaricomycotina</taxon>
        <taxon>Agaricomycetes</taxon>
        <taxon>Hymenochaetales</taxon>
        <taxon>Rickenellaceae</taxon>
        <taxon>Rickenella</taxon>
    </lineage>
</organism>
<keyword evidence="2" id="KW-0813">Transport</keyword>
<keyword evidence="5 6" id="KW-0472">Membrane</keyword>
<evidence type="ECO:0000313" key="8">
    <source>
        <dbReference type="EMBL" id="TDL27292.1"/>
    </source>
</evidence>
<evidence type="ECO:0000313" key="9">
    <source>
        <dbReference type="Proteomes" id="UP000294933"/>
    </source>
</evidence>
<dbReference type="PROSITE" id="PS50850">
    <property type="entry name" value="MFS"/>
    <property type="match status" value="1"/>
</dbReference>
<keyword evidence="9" id="KW-1185">Reference proteome</keyword>
<evidence type="ECO:0000256" key="1">
    <source>
        <dbReference type="ARBA" id="ARBA00004141"/>
    </source>
</evidence>
<feature type="transmembrane region" description="Helical" evidence="6">
    <location>
        <begin position="439"/>
        <end position="461"/>
    </location>
</feature>
<dbReference type="VEuPathDB" id="FungiDB:BD410DRAFT_714335"/>
<evidence type="ECO:0000256" key="6">
    <source>
        <dbReference type="SAM" id="Phobius"/>
    </source>
</evidence>
<keyword evidence="4 6" id="KW-1133">Transmembrane helix</keyword>
<gene>
    <name evidence="8" type="ORF">BD410DRAFT_714335</name>
</gene>
<dbReference type="SUPFAM" id="SSF103473">
    <property type="entry name" value="MFS general substrate transporter"/>
    <property type="match status" value="1"/>
</dbReference>